<dbReference type="Proteomes" id="UP000295807">
    <property type="component" value="Unassembled WGS sequence"/>
</dbReference>
<dbReference type="EMBL" id="SMAD01000002">
    <property type="protein sequence ID" value="TCS89029.1"/>
    <property type="molecule type" value="Genomic_DNA"/>
</dbReference>
<protein>
    <submittedName>
        <fullName evidence="3">Histidine kinase</fullName>
    </submittedName>
</protein>
<keyword evidence="4" id="KW-1185">Reference proteome</keyword>
<dbReference type="PANTHER" id="PTHR34220">
    <property type="entry name" value="SENSOR HISTIDINE KINASE YPDA"/>
    <property type="match status" value="1"/>
</dbReference>
<dbReference type="Pfam" id="PF06580">
    <property type="entry name" value="His_kinase"/>
    <property type="match status" value="1"/>
</dbReference>
<comment type="caution">
    <text evidence="3">The sequence shown here is derived from an EMBL/GenBank/DDBJ whole genome shotgun (WGS) entry which is preliminary data.</text>
</comment>
<name>A0A4R3KUE8_9SPHI</name>
<dbReference type="Gene3D" id="3.30.565.10">
    <property type="entry name" value="Histidine kinase-like ATPase, C-terminal domain"/>
    <property type="match status" value="1"/>
</dbReference>
<feature type="transmembrane region" description="Helical" evidence="1">
    <location>
        <begin position="40"/>
        <end position="61"/>
    </location>
</feature>
<dbReference type="RefSeq" id="WP_225975186.1">
    <property type="nucleotide sequence ID" value="NZ_CP042432.1"/>
</dbReference>
<dbReference type="GO" id="GO:0000155">
    <property type="term" value="F:phosphorelay sensor kinase activity"/>
    <property type="evidence" value="ECO:0007669"/>
    <property type="project" value="InterPro"/>
</dbReference>
<dbReference type="SUPFAM" id="SSF55874">
    <property type="entry name" value="ATPase domain of HSP90 chaperone/DNA topoisomerase II/histidine kinase"/>
    <property type="match status" value="1"/>
</dbReference>
<feature type="transmembrane region" description="Helical" evidence="1">
    <location>
        <begin position="12"/>
        <end position="34"/>
    </location>
</feature>
<feature type="transmembrane region" description="Helical" evidence="1">
    <location>
        <begin position="114"/>
        <end position="135"/>
    </location>
</feature>
<reference evidence="3 4" key="1">
    <citation type="submission" date="2019-03" db="EMBL/GenBank/DDBJ databases">
        <title>Genomic Encyclopedia of Type Strains, Phase IV (KMG-IV): sequencing the most valuable type-strain genomes for metagenomic binning, comparative biology and taxonomic classification.</title>
        <authorList>
            <person name="Goeker M."/>
        </authorList>
    </citation>
    <scope>NUCLEOTIDE SEQUENCE [LARGE SCALE GENOMIC DNA]</scope>
    <source>
        <strain evidence="3 4">DSM 21100</strain>
    </source>
</reference>
<accession>A0A4R3KUE8</accession>
<keyword evidence="1" id="KW-0812">Transmembrane</keyword>
<dbReference type="GO" id="GO:0016020">
    <property type="term" value="C:membrane"/>
    <property type="evidence" value="ECO:0007669"/>
    <property type="project" value="InterPro"/>
</dbReference>
<evidence type="ECO:0000313" key="4">
    <source>
        <dbReference type="Proteomes" id="UP000295807"/>
    </source>
</evidence>
<feature type="domain" description="Signal transduction histidine kinase internal region" evidence="2">
    <location>
        <begin position="156"/>
        <end position="235"/>
    </location>
</feature>
<keyword evidence="3" id="KW-0418">Kinase</keyword>
<evidence type="ECO:0000256" key="1">
    <source>
        <dbReference type="SAM" id="Phobius"/>
    </source>
</evidence>
<proteinExistence type="predicted"/>
<keyword evidence="3" id="KW-0808">Transferase</keyword>
<sequence length="345" mass="39991">MANYPLSNRKFSWAFAFIWLCWMGVHAWLLHFLVGVNWQIALLDSLVSNLLLGICCLAMTFKLAFYRPTHDTYFFSFIVTMALAGIWVCCSQWLLQLIAPDEGYLLFIKQSWPLRFCFGFLIIGWITVLNLLWYSQEERQQNHMRAEVIEKQSKEAELFKLRQQLQPHFLFNSLNSISALTLSRPEEARHMIQQLSDFLRSSLKKEHQKLVSAREELQLLQLYLDIEKVRFSHRLNTEINAQEGACSLLMPPLLLQPIVENAIKFGLYNTTDSITIKIEVNASPGMLEIRIVNPFDPDLPPQQGTGFGLTSIRRRLYLIFARNDLLETSAEKNIFTSTLKIPQQS</sequence>
<organism evidence="3 4">
    <name type="scientific">Anseongella ginsenosidimutans</name>
    <dbReference type="NCBI Taxonomy" id="496056"/>
    <lineage>
        <taxon>Bacteria</taxon>
        <taxon>Pseudomonadati</taxon>
        <taxon>Bacteroidota</taxon>
        <taxon>Sphingobacteriia</taxon>
        <taxon>Sphingobacteriales</taxon>
        <taxon>Sphingobacteriaceae</taxon>
        <taxon>Anseongella</taxon>
    </lineage>
</organism>
<dbReference type="AlphaFoldDB" id="A0A4R3KUE8"/>
<feature type="transmembrane region" description="Helical" evidence="1">
    <location>
        <begin position="73"/>
        <end position="94"/>
    </location>
</feature>
<keyword evidence="1" id="KW-1133">Transmembrane helix</keyword>
<dbReference type="InterPro" id="IPR036890">
    <property type="entry name" value="HATPase_C_sf"/>
</dbReference>
<evidence type="ECO:0000259" key="2">
    <source>
        <dbReference type="Pfam" id="PF06580"/>
    </source>
</evidence>
<keyword evidence="1" id="KW-0472">Membrane</keyword>
<evidence type="ECO:0000313" key="3">
    <source>
        <dbReference type="EMBL" id="TCS89029.1"/>
    </source>
</evidence>
<dbReference type="InterPro" id="IPR010559">
    <property type="entry name" value="Sig_transdc_His_kin_internal"/>
</dbReference>
<gene>
    <name evidence="3" type="ORF">EDD80_102221</name>
</gene>
<dbReference type="PANTHER" id="PTHR34220:SF7">
    <property type="entry name" value="SENSOR HISTIDINE KINASE YPDA"/>
    <property type="match status" value="1"/>
</dbReference>
<dbReference type="InterPro" id="IPR050640">
    <property type="entry name" value="Bact_2-comp_sensor_kinase"/>
</dbReference>